<reference evidence="12 13" key="1">
    <citation type="submission" date="2016-01" db="EMBL/GenBank/DDBJ databases">
        <title>Genome sequence of the yeast Holleya sinecauda.</title>
        <authorList>
            <person name="Dietrich F.S."/>
        </authorList>
    </citation>
    <scope>NUCLEOTIDE SEQUENCE [LARGE SCALE GENOMIC DNA]</scope>
    <source>
        <strain evidence="12 13">ATCC 58844</strain>
    </source>
</reference>
<evidence type="ECO:0000256" key="6">
    <source>
        <dbReference type="ARBA" id="ARBA00022705"/>
    </source>
</evidence>
<keyword evidence="13" id="KW-1185">Reference proteome</keyword>
<keyword evidence="6" id="KW-0235">DNA replication</keyword>
<evidence type="ECO:0000256" key="3">
    <source>
        <dbReference type="ARBA" id="ARBA00009044"/>
    </source>
</evidence>
<feature type="domain" description="Sld7 N-terminal" evidence="11">
    <location>
        <begin position="7"/>
        <end position="129"/>
    </location>
</feature>
<evidence type="ECO:0000259" key="10">
    <source>
        <dbReference type="Pfam" id="PF18596"/>
    </source>
</evidence>
<dbReference type="Proteomes" id="UP000243052">
    <property type="component" value="Chromosome viii"/>
</dbReference>
<protein>
    <recommendedName>
        <fullName evidence="4">Mitochondrial morphogenesis protein SLD7</fullName>
    </recommendedName>
</protein>
<evidence type="ECO:0000256" key="7">
    <source>
        <dbReference type="ARBA" id="ARBA00023212"/>
    </source>
</evidence>
<evidence type="ECO:0000313" key="12">
    <source>
        <dbReference type="EMBL" id="AMD22982.1"/>
    </source>
</evidence>
<comment type="similarity">
    <text evidence="3">Belongs to the SLD7 family.</text>
</comment>
<keyword evidence="7" id="KW-0206">Cytoskeleton</keyword>
<keyword evidence="9" id="KW-0131">Cell cycle</keyword>
<comment type="subcellular location">
    <subcellularLocation>
        <location evidence="2">Cytoplasm</location>
        <location evidence="2">Cytoskeleton</location>
        <location evidence="2">Spindle pole</location>
    </subcellularLocation>
    <subcellularLocation>
        <location evidence="1">Nucleus</location>
    </subcellularLocation>
</comment>
<dbReference type="RefSeq" id="XP_017989978.1">
    <property type="nucleotide sequence ID" value="XM_018134489.1"/>
</dbReference>
<evidence type="ECO:0000256" key="5">
    <source>
        <dbReference type="ARBA" id="ARBA00022490"/>
    </source>
</evidence>
<dbReference type="InterPro" id="IPR041564">
    <property type="entry name" value="Sld7_N"/>
</dbReference>
<proteinExistence type="inferred from homology"/>
<evidence type="ECO:0000256" key="2">
    <source>
        <dbReference type="ARBA" id="ARBA00004647"/>
    </source>
</evidence>
<evidence type="ECO:0000256" key="4">
    <source>
        <dbReference type="ARBA" id="ARBA00017231"/>
    </source>
</evidence>
<dbReference type="EMBL" id="CP014248">
    <property type="protein sequence ID" value="AMD22982.1"/>
    <property type="molecule type" value="Genomic_DNA"/>
</dbReference>
<accession>A0A120K2Y2</accession>
<organism evidence="12 13">
    <name type="scientific">Eremothecium sinecaudum</name>
    <dbReference type="NCBI Taxonomy" id="45286"/>
    <lineage>
        <taxon>Eukaryota</taxon>
        <taxon>Fungi</taxon>
        <taxon>Dikarya</taxon>
        <taxon>Ascomycota</taxon>
        <taxon>Saccharomycotina</taxon>
        <taxon>Saccharomycetes</taxon>
        <taxon>Saccharomycetales</taxon>
        <taxon>Saccharomycetaceae</taxon>
        <taxon>Eremothecium</taxon>
    </lineage>
</organism>
<evidence type="ECO:0000256" key="9">
    <source>
        <dbReference type="ARBA" id="ARBA00023306"/>
    </source>
</evidence>
<dbReference type="AlphaFoldDB" id="A0A120K2Y2"/>
<name>A0A120K2Y2_9SACH</name>
<evidence type="ECO:0000313" key="13">
    <source>
        <dbReference type="Proteomes" id="UP000243052"/>
    </source>
</evidence>
<dbReference type="GO" id="GO:0006260">
    <property type="term" value="P:DNA replication"/>
    <property type="evidence" value="ECO:0007669"/>
    <property type="project" value="UniProtKB-KW"/>
</dbReference>
<feature type="domain" description="Sld7 C-terminal" evidence="10">
    <location>
        <begin position="187"/>
        <end position="253"/>
    </location>
</feature>
<dbReference type="InterPro" id="IPR041260">
    <property type="entry name" value="Sld7_C"/>
</dbReference>
<dbReference type="STRING" id="45286.A0A120K2Y2"/>
<dbReference type="Pfam" id="PF18636">
    <property type="entry name" value="Sld7_N"/>
    <property type="match status" value="1"/>
</dbReference>
<evidence type="ECO:0000256" key="8">
    <source>
        <dbReference type="ARBA" id="ARBA00023242"/>
    </source>
</evidence>
<dbReference type="Pfam" id="PF18596">
    <property type="entry name" value="Sld7_C"/>
    <property type="match status" value="1"/>
</dbReference>
<dbReference type="GO" id="GO:0000922">
    <property type="term" value="C:spindle pole"/>
    <property type="evidence" value="ECO:0007669"/>
    <property type="project" value="UniProtKB-SubCell"/>
</dbReference>
<keyword evidence="5" id="KW-0963">Cytoplasm</keyword>
<dbReference type="GeneID" id="28726360"/>
<dbReference type="OrthoDB" id="4063051at2759"/>
<dbReference type="GO" id="GO:0005634">
    <property type="term" value="C:nucleus"/>
    <property type="evidence" value="ECO:0007669"/>
    <property type="project" value="UniProtKB-SubCell"/>
</dbReference>
<keyword evidence="8" id="KW-0539">Nucleus</keyword>
<evidence type="ECO:0000259" key="11">
    <source>
        <dbReference type="Pfam" id="PF18636"/>
    </source>
</evidence>
<evidence type="ECO:0000256" key="1">
    <source>
        <dbReference type="ARBA" id="ARBA00004123"/>
    </source>
</evidence>
<gene>
    <name evidence="12" type="ORF">AW171_hschr85054</name>
</gene>
<sequence length="255" mass="29476">MASDLVQKYILTLDVGHEIVLRDVQLWEKCPDGSPVPDKVVKTSAVLIGSIDINKLPFWIGKTHQGRCYSNSSTTSAFFRSKLMRKRRESRALLIEVSAVGTSKEYLIFYIHPRDQKTANVAYFELDLALKRRLDAQMVDPKPLPLHSPNSTSPVTHIDSIIRRTQLKRTESSVKLRTLALQRDFKRKFSSMLSQCILSGLRLRDVHQRHYDELYKFTYEASEFAFRREIAELEEIGLEKIQDCVETLLKLFTRS</sequence>